<name>A0A2R8B318_9RHOB</name>
<evidence type="ECO:0000256" key="1">
    <source>
        <dbReference type="SAM" id="SignalP"/>
    </source>
</evidence>
<evidence type="ECO:0000313" key="3">
    <source>
        <dbReference type="EMBL" id="SPH16965.1"/>
    </source>
</evidence>
<evidence type="ECO:0000313" key="4">
    <source>
        <dbReference type="Proteomes" id="UP000244924"/>
    </source>
</evidence>
<dbReference type="Proteomes" id="UP000244924">
    <property type="component" value="Unassembled WGS sequence"/>
</dbReference>
<keyword evidence="1" id="KW-0732">Signal</keyword>
<organism evidence="3 4">
    <name type="scientific">Albidovulum aquaemixtae</name>
    <dbReference type="NCBI Taxonomy" id="1542388"/>
    <lineage>
        <taxon>Bacteria</taxon>
        <taxon>Pseudomonadati</taxon>
        <taxon>Pseudomonadota</taxon>
        <taxon>Alphaproteobacteria</taxon>
        <taxon>Rhodobacterales</taxon>
        <taxon>Paracoccaceae</taxon>
        <taxon>Albidovulum</taxon>
    </lineage>
</organism>
<evidence type="ECO:0000259" key="2">
    <source>
        <dbReference type="Pfam" id="PF06904"/>
    </source>
</evidence>
<proteinExistence type="predicted"/>
<dbReference type="EMBL" id="OMOQ01000001">
    <property type="protein sequence ID" value="SPH16965.1"/>
    <property type="molecule type" value="Genomic_DNA"/>
</dbReference>
<feature type="chain" id="PRO_5015321905" description="Extensin-like C-terminal domain-containing protein" evidence="1">
    <location>
        <begin position="22"/>
        <end position="265"/>
    </location>
</feature>
<dbReference type="RefSeq" id="WP_108851453.1">
    <property type="nucleotide sequence ID" value="NZ_OMOQ01000001.1"/>
</dbReference>
<dbReference type="OrthoDB" id="9809788at2"/>
<keyword evidence="4" id="KW-1185">Reference proteome</keyword>
<dbReference type="AlphaFoldDB" id="A0A2R8B318"/>
<sequence length="265" mass="28007">MSARRPLRVAAFILAALGVMAQAAVAEAPARSPRPLIRPDLMVTAHRVEATARSTGRVAIAASLRPAERPEKLFRVASERRRAVIAGNSKGGRVALCGDPEIVGNAIQPIPAKLDGCGLSDGVMVISVAGVALTTPASVDCRTARALKTWIESGVKPAFHRKRGGVHALRVAASYSCRTRNNVKGAKVSEHGRGRAIDISAVLLGDGSVVTVENGWGSKKHGKALSTMRSAACGPFKTVLGPGSDRYHDDHFHLDTARRRGAYCR</sequence>
<feature type="domain" description="Extensin-like C-terminal" evidence="2">
    <location>
        <begin position="113"/>
        <end position="265"/>
    </location>
</feature>
<gene>
    <name evidence="3" type="ORF">DEA8626_00479</name>
</gene>
<dbReference type="Pfam" id="PF06904">
    <property type="entry name" value="Extensin-like_C"/>
    <property type="match status" value="1"/>
</dbReference>
<dbReference type="Gene3D" id="3.30.1380.10">
    <property type="match status" value="1"/>
</dbReference>
<reference evidence="3 4" key="1">
    <citation type="submission" date="2018-03" db="EMBL/GenBank/DDBJ databases">
        <authorList>
            <person name="Keele B.F."/>
        </authorList>
    </citation>
    <scope>NUCLEOTIDE SEQUENCE [LARGE SCALE GENOMIC DNA]</scope>
    <source>
        <strain evidence="3 4">CECT 8626</strain>
    </source>
</reference>
<protein>
    <recommendedName>
        <fullName evidence="2">Extensin-like C-terminal domain-containing protein</fullName>
    </recommendedName>
</protein>
<dbReference type="InterPro" id="IPR009683">
    <property type="entry name" value="Extensin-like_C"/>
</dbReference>
<feature type="signal peptide" evidence="1">
    <location>
        <begin position="1"/>
        <end position="21"/>
    </location>
</feature>
<dbReference type="InterPro" id="IPR009045">
    <property type="entry name" value="Zn_M74/Hedgehog-like"/>
</dbReference>
<accession>A0A2R8B318</accession>